<dbReference type="Gene3D" id="2.60.40.10">
    <property type="entry name" value="Immunoglobulins"/>
    <property type="match status" value="1"/>
</dbReference>
<gene>
    <name evidence="5" type="ORF">SPSYN_00686</name>
</gene>
<feature type="domain" description="Right handed beta helix" evidence="4">
    <location>
        <begin position="149"/>
        <end position="306"/>
    </location>
</feature>
<dbReference type="NCBIfam" id="NF041518">
    <property type="entry name" value="choice_anch_Q"/>
    <property type="match status" value="1"/>
</dbReference>
<dbReference type="InterPro" id="IPR036116">
    <property type="entry name" value="FN3_sf"/>
</dbReference>
<dbReference type="EMBL" id="LSRS01000002">
    <property type="protein sequence ID" value="KAF1085949.1"/>
    <property type="molecule type" value="Genomic_DNA"/>
</dbReference>
<dbReference type="InterPro" id="IPR013783">
    <property type="entry name" value="Ig-like_fold"/>
</dbReference>
<evidence type="ECO:0000313" key="5">
    <source>
        <dbReference type="EMBL" id="KAF1085949.1"/>
    </source>
</evidence>
<accession>A0A9D3AZI9</accession>
<dbReference type="GO" id="GO:0016837">
    <property type="term" value="F:carbon-oxygen lyase activity, acting on polysaccharides"/>
    <property type="evidence" value="ECO:0007669"/>
    <property type="project" value="TreeGrafter"/>
</dbReference>
<dbReference type="InterPro" id="IPR052052">
    <property type="entry name" value="Polysaccharide_Lyase_9"/>
</dbReference>
<dbReference type="CDD" id="cd00063">
    <property type="entry name" value="FN3"/>
    <property type="match status" value="1"/>
</dbReference>
<evidence type="ECO:0000256" key="3">
    <source>
        <dbReference type="ARBA" id="ARBA00022729"/>
    </source>
</evidence>
<dbReference type="Pfam" id="PF14592">
    <property type="entry name" value="Chondroitinas_B"/>
    <property type="match status" value="1"/>
</dbReference>
<dbReference type="PANTHER" id="PTHR40088">
    <property type="entry name" value="PECTATE LYASE (EUROFUNG)"/>
    <property type="match status" value="1"/>
</dbReference>
<dbReference type="GO" id="GO:0005576">
    <property type="term" value="C:extracellular region"/>
    <property type="evidence" value="ECO:0007669"/>
    <property type="project" value="UniProtKB-SubCell"/>
</dbReference>
<dbReference type="SUPFAM" id="SSF49265">
    <property type="entry name" value="Fibronectin type III"/>
    <property type="match status" value="1"/>
</dbReference>
<dbReference type="Proteomes" id="UP000798488">
    <property type="component" value="Unassembled WGS sequence"/>
</dbReference>
<comment type="subcellular location">
    <subcellularLocation>
        <location evidence="1">Secreted</location>
    </subcellularLocation>
</comment>
<dbReference type="SUPFAM" id="SSF51126">
    <property type="entry name" value="Pectin lyase-like"/>
    <property type="match status" value="1"/>
</dbReference>
<dbReference type="Gene3D" id="2.160.20.10">
    <property type="entry name" value="Single-stranded right-handed beta-helix, Pectin lyase-like"/>
    <property type="match status" value="1"/>
</dbReference>
<dbReference type="Gene3D" id="2.60.120.260">
    <property type="entry name" value="Galactose-binding domain-like"/>
    <property type="match status" value="1"/>
</dbReference>
<evidence type="ECO:0000256" key="1">
    <source>
        <dbReference type="ARBA" id="ARBA00004613"/>
    </source>
</evidence>
<dbReference type="SMART" id="SM00710">
    <property type="entry name" value="PbH1"/>
    <property type="match status" value="7"/>
</dbReference>
<evidence type="ECO:0000313" key="6">
    <source>
        <dbReference type="Proteomes" id="UP000798488"/>
    </source>
</evidence>
<dbReference type="Pfam" id="PF13229">
    <property type="entry name" value="Beta_helix"/>
    <property type="match status" value="1"/>
</dbReference>
<organism evidence="5 6">
    <name type="scientific">Sporotomaculum syntrophicum</name>
    <dbReference type="NCBI Taxonomy" id="182264"/>
    <lineage>
        <taxon>Bacteria</taxon>
        <taxon>Bacillati</taxon>
        <taxon>Bacillota</taxon>
        <taxon>Clostridia</taxon>
        <taxon>Eubacteriales</taxon>
        <taxon>Desulfallaceae</taxon>
        <taxon>Sporotomaculum</taxon>
    </lineage>
</organism>
<dbReference type="InterPro" id="IPR039513">
    <property type="entry name" value="PL-6"/>
</dbReference>
<sequence>MKILIIIVGIIFLLGWLFLYKKYFSRQEKSVEKLMPTPGDKEGKIFSVAPWGDDSNDGCQTNPWKTLQYGVSNLVPGDRLLVRGGIYNEYISFKKSGSKENPIIVSASPGEEVVLDGGGIGWKYGINFEHGVAFVNISGFKVKNFHGAGVALWGDNNSVKCHDLEVFGCGSGAQVISASDLFIEDCYFRNNSGPGFVVSPGPLITAKIIKTRSSNNDSPKLPDGFTLDSGENIMLEKCTVEYNSGNGFSCSTSNTTFNSCIIRDNGIHGIKCSGNSYRVINCIIDSNGMAGIALHGGEDINLCNNLIVNCGIKGDYGLIAAPLSAAISTRLTIINNIFAFNYGGVHFGNAALVEKEDNNIYWSRPDAEISTSNRKYSRDEINGRIWFKETDRGEYSFCKDPLFIDIISRDYRLAKNSPAIDRGTKNCAPEDDINGHIRPQGQYYDIGPYEAAEGSIIPPTAKVVYCPTYSTDTSSSLYFTVRWDADNEVNEVGGFNVQVREGAWGGWQNWLTETGARESNYLGVCGQVYYFRVRAKDDLGNWGKWSDNASTVIPLDDQSPLIKYDGTWEVVNDEGAFLNTLHYSSVVGTTASFRFTGKEIAWISNLGPDRGQALVYIDDILRETVDLFSPDCQMRRSVFKTFSDGNPHTIRIEVANTKNAQSSGYRVDIDGIAVKL</sequence>
<dbReference type="InterPro" id="IPR012334">
    <property type="entry name" value="Pectin_lyas_fold"/>
</dbReference>
<dbReference type="PANTHER" id="PTHR40088:SF2">
    <property type="entry name" value="SECRETED SUGAR HYDROLASE"/>
    <property type="match status" value="1"/>
</dbReference>
<dbReference type="InterPro" id="IPR011050">
    <property type="entry name" value="Pectin_lyase_fold/virulence"/>
</dbReference>
<dbReference type="InterPro" id="IPR006626">
    <property type="entry name" value="PbH1"/>
</dbReference>
<keyword evidence="3" id="KW-0732">Signal</keyword>
<dbReference type="AlphaFoldDB" id="A0A9D3AZI9"/>
<evidence type="ECO:0000256" key="2">
    <source>
        <dbReference type="ARBA" id="ARBA00022525"/>
    </source>
</evidence>
<keyword evidence="2" id="KW-0964">Secreted</keyword>
<reference evidence="5" key="1">
    <citation type="submission" date="2016-02" db="EMBL/GenBank/DDBJ databases">
        <title>Draft Genome Sequence of Sporotomaculum syntrophicum Strain FB, a Syntrophic Benzoate Degrader.</title>
        <authorList>
            <person name="Nobu M.K."/>
            <person name="Narihiro T."/>
            <person name="Qiu Y.-L."/>
            <person name="Ohashi A."/>
            <person name="Liu W.-T."/>
            <person name="Yuji S."/>
        </authorList>
    </citation>
    <scope>NUCLEOTIDE SEQUENCE</scope>
    <source>
        <strain evidence="5">FB</strain>
    </source>
</reference>
<evidence type="ECO:0000259" key="4">
    <source>
        <dbReference type="Pfam" id="PF13229"/>
    </source>
</evidence>
<proteinExistence type="predicted"/>
<dbReference type="InterPro" id="IPR039448">
    <property type="entry name" value="Beta_helix"/>
</dbReference>
<dbReference type="OrthoDB" id="9765222at2"/>
<protein>
    <recommendedName>
        <fullName evidence="4">Right handed beta helix domain-containing protein</fullName>
    </recommendedName>
</protein>
<dbReference type="InterPro" id="IPR003961">
    <property type="entry name" value="FN3_dom"/>
</dbReference>
<comment type="caution">
    <text evidence="5">The sequence shown here is derived from an EMBL/GenBank/DDBJ whole genome shotgun (WGS) entry which is preliminary data.</text>
</comment>
<keyword evidence="6" id="KW-1185">Reference proteome</keyword>
<dbReference type="RefSeq" id="WP_161821100.1">
    <property type="nucleotide sequence ID" value="NZ_LSRS01000002.1"/>
</dbReference>
<dbReference type="InterPro" id="IPR059226">
    <property type="entry name" value="Choice_anch_Q_dom"/>
</dbReference>
<name>A0A9D3AZI9_9FIRM</name>